<evidence type="ECO:0000313" key="3">
    <source>
        <dbReference type="Proteomes" id="UP000092445"/>
    </source>
</evidence>
<name>A0A1A9ZX11_GLOPL</name>
<evidence type="ECO:0000313" key="2">
    <source>
        <dbReference type="EnsemblMetazoa" id="GPAI027732-PA"/>
    </source>
</evidence>
<dbReference type="Proteomes" id="UP000092445">
    <property type="component" value="Unassembled WGS sequence"/>
</dbReference>
<protein>
    <submittedName>
        <fullName evidence="2">Uncharacterized protein</fullName>
    </submittedName>
</protein>
<organism evidence="2 3">
    <name type="scientific">Glossina pallidipes</name>
    <name type="common">Tsetse fly</name>
    <dbReference type="NCBI Taxonomy" id="7398"/>
    <lineage>
        <taxon>Eukaryota</taxon>
        <taxon>Metazoa</taxon>
        <taxon>Ecdysozoa</taxon>
        <taxon>Arthropoda</taxon>
        <taxon>Hexapoda</taxon>
        <taxon>Insecta</taxon>
        <taxon>Pterygota</taxon>
        <taxon>Neoptera</taxon>
        <taxon>Endopterygota</taxon>
        <taxon>Diptera</taxon>
        <taxon>Brachycera</taxon>
        <taxon>Muscomorpha</taxon>
        <taxon>Hippoboscoidea</taxon>
        <taxon>Glossinidae</taxon>
        <taxon>Glossina</taxon>
    </lineage>
</organism>
<dbReference type="VEuPathDB" id="VectorBase:GPAI027732"/>
<accession>A0A1A9ZX11</accession>
<reference evidence="3" key="1">
    <citation type="submission" date="2014-03" db="EMBL/GenBank/DDBJ databases">
        <authorList>
            <person name="Aksoy S."/>
            <person name="Warren W."/>
            <person name="Wilson R.K."/>
        </authorList>
    </citation>
    <scope>NUCLEOTIDE SEQUENCE [LARGE SCALE GENOMIC DNA]</scope>
    <source>
        <strain evidence="3">IAEA</strain>
    </source>
</reference>
<keyword evidence="3" id="KW-1185">Reference proteome</keyword>
<reference evidence="2" key="2">
    <citation type="submission" date="2020-05" db="UniProtKB">
        <authorList>
            <consortium name="EnsemblMetazoa"/>
        </authorList>
    </citation>
    <scope>IDENTIFICATION</scope>
    <source>
        <strain evidence="2">IAEA</strain>
    </source>
</reference>
<feature type="region of interest" description="Disordered" evidence="1">
    <location>
        <begin position="100"/>
        <end position="131"/>
    </location>
</feature>
<feature type="compositionally biased region" description="Basic residues" evidence="1">
    <location>
        <begin position="100"/>
        <end position="118"/>
    </location>
</feature>
<dbReference type="AlphaFoldDB" id="A0A1A9ZX11"/>
<evidence type="ECO:0000256" key="1">
    <source>
        <dbReference type="SAM" id="MobiDB-lite"/>
    </source>
</evidence>
<dbReference type="EnsemblMetazoa" id="GPAI027732-RA">
    <property type="protein sequence ID" value="GPAI027732-PA"/>
    <property type="gene ID" value="GPAI027732"/>
</dbReference>
<sequence>MALIWEKICTIFCKFIHPTLRYEEARKAEPSRYPFFNFVNEIRTTTQLMRSNLANDRRFSSSKGSSIRKIPVVDTRLWNSIRNNEKKPYHVITSANIERKRKRNKCKRLRTSYRKSYTRKPSAAAVPRRVA</sequence>
<proteinExistence type="predicted"/>